<protein>
    <recommendedName>
        <fullName evidence="1">Shieldin complex subunit 2 first OB fold domain-containing protein</fullName>
    </recommendedName>
</protein>
<evidence type="ECO:0000313" key="2">
    <source>
        <dbReference type="EMBL" id="KAG0143415.1"/>
    </source>
</evidence>
<accession>A0A9P6NB95</accession>
<evidence type="ECO:0000313" key="3">
    <source>
        <dbReference type="Proteomes" id="UP000886653"/>
    </source>
</evidence>
<dbReference type="InterPro" id="IPR012340">
    <property type="entry name" value="NA-bd_OB-fold"/>
</dbReference>
<dbReference type="AlphaFoldDB" id="A0A9P6NB95"/>
<evidence type="ECO:0000259" key="1">
    <source>
        <dbReference type="Pfam" id="PF21669"/>
    </source>
</evidence>
<proteinExistence type="predicted"/>
<sequence length="225" mass="26156">MVTEDEWKDEYEILETQLISRDDVTDESRWTEGTSCLYPSPTQVTQTLDDSRIQRDEETYSESLVYNPPEWYFESQSCTPLDKLDNRRGALHNLLFHLNDIQPIRTIPLKKSRRGQTTASLAEFECMDDSGTTLKVTLWDDAAAELATACRPGDIIFLSSISLSTFRDHLQGSTTNTTRAQICFRLRPFDLTDDTYRSDLRLDFDLTTRRVRELVNWAKKLFEYD</sequence>
<dbReference type="Gene3D" id="2.40.50.140">
    <property type="entry name" value="Nucleic acid-binding proteins"/>
    <property type="match status" value="1"/>
</dbReference>
<dbReference type="Proteomes" id="UP000886653">
    <property type="component" value="Unassembled WGS sequence"/>
</dbReference>
<keyword evidence="3" id="KW-1185">Reference proteome</keyword>
<dbReference type="OrthoDB" id="2506307at2759"/>
<name>A0A9P6NB95_9BASI</name>
<dbReference type="SUPFAM" id="SSF50249">
    <property type="entry name" value="Nucleic acid-binding proteins"/>
    <property type="match status" value="1"/>
</dbReference>
<reference evidence="2" key="1">
    <citation type="submission" date="2013-11" db="EMBL/GenBank/DDBJ databases">
        <title>Genome sequence of the fusiform rust pathogen reveals effectors for host alternation and coevolution with pine.</title>
        <authorList>
            <consortium name="DOE Joint Genome Institute"/>
            <person name="Smith K."/>
            <person name="Pendleton A."/>
            <person name="Kubisiak T."/>
            <person name="Anderson C."/>
            <person name="Salamov A."/>
            <person name="Aerts A."/>
            <person name="Riley R."/>
            <person name="Clum A."/>
            <person name="Lindquist E."/>
            <person name="Ence D."/>
            <person name="Campbell M."/>
            <person name="Kronenberg Z."/>
            <person name="Feau N."/>
            <person name="Dhillon B."/>
            <person name="Hamelin R."/>
            <person name="Burleigh J."/>
            <person name="Smith J."/>
            <person name="Yandell M."/>
            <person name="Nelson C."/>
            <person name="Grigoriev I."/>
            <person name="Davis J."/>
        </authorList>
    </citation>
    <scope>NUCLEOTIDE SEQUENCE</scope>
    <source>
        <strain evidence="2">G11</strain>
    </source>
</reference>
<dbReference type="InterPro" id="IPR049507">
    <property type="entry name" value="SHLD2_OB1"/>
</dbReference>
<dbReference type="Pfam" id="PF21669">
    <property type="entry name" value="SHLD2_OB1"/>
    <property type="match status" value="1"/>
</dbReference>
<organism evidence="2 3">
    <name type="scientific">Cronartium quercuum f. sp. fusiforme G11</name>
    <dbReference type="NCBI Taxonomy" id="708437"/>
    <lineage>
        <taxon>Eukaryota</taxon>
        <taxon>Fungi</taxon>
        <taxon>Dikarya</taxon>
        <taxon>Basidiomycota</taxon>
        <taxon>Pucciniomycotina</taxon>
        <taxon>Pucciniomycetes</taxon>
        <taxon>Pucciniales</taxon>
        <taxon>Coleosporiaceae</taxon>
        <taxon>Cronartium</taxon>
    </lineage>
</organism>
<dbReference type="EMBL" id="MU167319">
    <property type="protein sequence ID" value="KAG0143415.1"/>
    <property type="molecule type" value="Genomic_DNA"/>
</dbReference>
<feature type="domain" description="Shieldin complex subunit 2 first OB fold" evidence="1">
    <location>
        <begin position="89"/>
        <end position="169"/>
    </location>
</feature>
<comment type="caution">
    <text evidence="2">The sequence shown here is derived from an EMBL/GenBank/DDBJ whole genome shotgun (WGS) entry which is preliminary data.</text>
</comment>
<gene>
    <name evidence="2" type="ORF">CROQUDRAFT_66178</name>
</gene>